<feature type="transmembrane region" description="Helical" evidence="1">
    <location>
        <begin position="103"/>
        <end position="124"/>
    </location>
</feature>
<dbReference type="AlphaFoldDB" id="D7W9C3"/>
<dbReference type="STRING" id="585529.HMPREF0291_10661"/>
<protein>
    <submittedName>
        <fullName evidence="2">Uncharacterized protein</fullName>
    </submittedName>
</protein>
<evidence type="ECO:0000313" key="3">
    <source>
        <dbReference type="Proteomes" id="UP000004208"/>
    </source>
</evidence>
<feature type="transmembrane region" description="Helical" evidence="1">
    <location>
        <begin position="218"/>
        <end position="244"/>
    </location>
</feature>
<keyword evidence="1" id="KW-0472">Membrane</keyword>
<feature type="transmembrane region" description="Helical" evidence="1">
    <location>
        <begin position="21"/>
        <end position="37"/>
    </location>
</feature>
<feature type="transmembrane region" description="Helical" evidence="1">
    <location>
        <begin position="144"/>
        <end position="172"/>
    </location>
</feature>
<keyword evidence="1" id="KW-0812">Transmembrane</keyword>
<dbReference type="EMBL" id="ACLJ02000001">
    <property type="protein sequence ID" value="EFK55403.1"/>
    <property type="molecule type" value="Genomic_DNA"/>
</dbReference>
<name>D7W9C3_9CORY</name>
<sequence length="350" mass="36589">MTALDAPFFWHQFKAGSRWRLLLLPIALIFLIGGAWVGSWTAVVAGSLIGSLTLLDGLYPEKNIFRALGMNAARARSQLLMVTAPVVIAAALIYLLFVPGMKGVTGALIAATCGVLFVATHDAVGDQARYGEVESTHIRPSGPLLVQAMWWPTLLGAAIAGAGLSLAIYLAGFIENDTFSSILAALPVLFFFMWLGTETVTSGLSPLVAHSYGFTRKAWAVHVLAVSVGAGAILGVIASAGSILLPIDHVDVQPEVFILVAVTVVAAGVFAAGTVSKAKALFPAAGFLLWFGVRDLLRFEETAGRVPLGLLMVSSAVALVGCVFIALYVAGKINLTHDNIRSMSSVGGDG</sequence>
<evidence type="ECO:0000256" key="1">
    <source>
        <dbReference type="SAM" id="Phobius"/>
    </source>
</evidence>
<organism evidence="2 3">
    <name type="scientific">Corynebacterium genitalium ATCC 33030</name>
    <dbReference type="NCBI Taxonomy" id="585529"/>
    <lineage>
        <taxon>Bacteria</taxon>
        <taxon>Bacillati</taxon>
        <taxon>Actinomycetota</taxon>
        <taxon>Actinomycetes</taxon>
        <taxon>Mycobacteriales</taxon>
        <taxon>Corynebacteriaceae</taxon>
        <taxon>Corynebacterium</taxon>
    </lineage>
</organism>
<proteinExistence type="predicted"/>
<dbReference type="eggNOG" id="ENOG5031JAG">
    <property type="taxonomic scope" value="Bacteria"/>
</dbReference>
<gene>
    <name evidence="2" type="ORF">HMPREF0291_10661</name>
</gene>
<dbReference type="Proteomes" id="UP000004208">
    <property type="component" value="Unassembled WGS sequence"/>
</dbReference>
<dbReference type="HOGENOM" id="CLU_867954_0_0_11"/>
<feature type="transmembrane region" description="Helical" evidence="1">
    <location>
        <begin position="309"/>
        <end position="331"/>
    </location>
</feature>
<keyword evidence="1" id="KW-1133">Transmembrane helix</keyword>
<accession>D7W9C3</accession>
<evidence type="ECO:0000313" key="2">
    <source>
        <dbReference type="EMBL" id="EFK55403.1"/>
    </source>
</evidence>
<comment type="caution">
    <text evidence="2">The sequence shown here is derived from an EMBL/GenBank/DDBJ whole genome shotgun (WGS) entry which is preliminary data.</text>
</comment>
<reference evidence="2" key="1">
    <citation type="submission" date="2010-06" db="EMBL/GenBank/DDBJ databases">
        <authorList>
            <person name="Muzny D."/>
            <person name="Qin X."/>
            <person name="Buhay C."/>
            <person name="Dugan-Rocha S."/>
            <person name="Ding Y."/>
            <person name="Chen G."/>
            <person name="Hawes A."/>
            <person name="Holder M."/>
            <person name="Jhangiani S."/>
            <person name="Johnson A."/>
            <person name="Khan Z."/>
            <person name="Li Z."/>
            <person name="Liu W."/>
            <person name="Liu X."/>
            <person name="Perez L."/>
            <person name="Shen H."/>
            <person name="Wang Q."/>
            <person name="Watt J."/>
            <person name="Xi L."/>
            <person name="Xin Y."/>
            <person name="Zhou J."/>
            <person name="Deng J."/>
            <person name="Jiang H."/>
            <person name="Liu Y."/>
            <person name="Qu J."/>
            <person name="Song X.-Z."/>
            <person name="Zhang L."/>
            <person name="Villasana D."/>
            <person name="Johnson A."/>
            <person name="Liu J."/>
            <person name="Liyanage D."/>
            <person name="Lorensuhewa L."/>
            <person name="Robinson T."/>
            <person name="Song A."/>
            <person name="Song B.-B."/>
            <person name="Dinh H."/>
            <person name="Thornton R."/>
            <person name="Coyle M."/>
            <person name="Francisco L."/>
            <person name="Jackson L."/>
            <person name="Javaid M."/>
            <person name="Korchina V."/>
            <person name="Kovar C."/>
            <person name="Mata R."/>
            <person name="Mathew T."/>
            <person name="Ngo R."/>
            <person name="Nguyen L."/>
            <person name="Nguyen N."/>
            <person name="Okwuonu G."/>
            <person name="Ongeri F."/>
            <person name="Pham C."/>
            <person name="Simmons D."/>
            <person name="Wilczek-Boney K."/>
            <person name="Hale W."/>
            <person name="Jakkamsetti A."/>
            <person name="Pham P."/>
            <person name="Ruth R."/>
            <person name="San Lucas F."/>
            <person name="Warren J."/>
            <person name="Zhang J."/>
            <person name="Zhao Z."/>
            <person name="Zhou C."/>
            <person name="Zhu D."/>
            <person name="Lee S."/>
            <person name="Bess C."/>
            <person name="Blankenburg K."/>
            <person name="Forbes L."/>
            <person name="Fu Q."/>
            <person name="Gubbala S."/>
            <person name="Hirani K."/>
            <person name="Jayaseelan J.C."/>
            <person name="Lara F."/>
            <person name="Munidasa M."/>
            <person name="Palculict T."/>
            <person name="Patil S."/>
            <person name="Pu L.-L."/>
            <person name="Saada N."/>
            <person name="Tang L."/>
            <person name="Weissenberger G."/>
            <person name="Zhu Y."/>
            <person name="Hemphill L."/>
            <person name="Shang Y."/>
            <person name="Youmans B."/>
            <person name="Ayvaz T."/>
            <person name="Ross M."/>
            <person name="Santibanez J."/>
            <person name="Aqrawi P."/>
            <person name="Gross S."/>
            <person name="Joshi V."/>
            <person name="Fowler G."/>
            <person name="Nazareth L."/>
            <person name="Reid J."/>
            <person name="Worley K."/>
            <person name="Petrosino J."/>
            <person name="Highlander S."/>
            <person name="Gibbs R."/>
        </authorList>
    </citation>
    <scope>NUCLEOTIDE SEQUENCE [LARGE SCALE GENOMIC DNA]</scope>
    <source>
        <strain evidence="2">ATCC 33030</strain>
    </source>
</reference>
<feature type="transmembrane region" description="Helical" evidence="1">
    <location>
        <begin position="178"/>
        <end position="197"/>
    </location>
</feature>
<feature type="transmembrane region" description="Helical" evidence="1">
    <location>
        <begin position="79"/>
        <end position="97"/>
    </location>
</feature>
<feature type="transmembrane region" description="Helical" evidence="1">
    <location>
        <begin position="256"/>
        <end position="273"/>
    </location>
</feature>
<keyword evidence="3" id="KW-1185">Reference proteome</keyword>